<feature type="domain" description="VOC" evidence="1">
    <location>
        <begin position="1"/>
        <end position="121"/>
    </location>
</feature>
<dbReference type="SUPFAM" id="SSF54593">
    <property type="entry name" value="Glyoxalase/Bleomycin resistance protein/Dihydroxybiphenyl dioxygenase"/>
    <property type="match status" value="1"/>
</dbReference>
<dbReference type="PANTHER" id="PTHR35006">
    <property type="entry name" value="GLYOXALASE FAMILY PROTEIN (AFU_ORTHOLOGUE AFUA_5G14830)"/>
    <property type="match status" value="1"/>
</dbReference>
<dbReference type="RefSeq" id="WP_368380605.1">
    <property type="nucleotide sequence ID" value="NZ_JBFRYA010000003.1"/>
</dbReference>
<dbReference type="Pfam" id="PF00903">
    <property type="entry name" value="Glyoxalase"/>
    <property type="match status" value="1"/>
</dbReference>
<dbReference type="InterPro" id="IPR004360">
    <property type="entry name" value="Glyas_Fos-R_dOase_dom"/>
</dbReference>
<evidence type="ECO:0000313" key="2">
    <source>
        <dbReference type="EMBL" id="MEX1668319.1"/>
    </source>
</evidence>
<dbReference type="PROSITE" id="PS51819">
    <property type="entry name" value="VOC"/>
    <property type="match status" value="1"/>
</dbReference>
<dbReference type="InterPro" id="IPR037523">
    <property type="entry name" value="VOC_core"/>
</dbReference>
<keyword evidence="3" id="KW-1185">Reference proteome</keyword>
<protein>
    <submittedName>
        <fullName evidence="2">VOC family protein</fullName>
    </submittedName>
</protein>
<dbReference type="InterPro" id="IPR029068">
    <property type="entry name" value="Glyas_Bleomycin-R_OHBP_Dase"/>
</dbReference>
<proteinExistence type="predicted"/>
<dbReference type="EMBL" id="JBFRYA010000003">
    <property type="protein sequence ID" value="MEX1668319.1"/>
    <property type="molecule type" value="Genomic_DNA"/>
</dbReference>
<comment type="caution">
    <text evidence="2">The sequence shown here is derived from an EMBL/GenBank/DDBJ whole genome shotgun (WGS) entry which is preliminary data.</text>
</comment>
<dbReference type="Proteomes" id="UP001557485">
    <property type="component" value="Unassembled WGS sequence"/>
</dbReference>
<organism evidence="2 3">
    <name type="scientific">Zhongshania guokunii</name>
    <dbReference type="NCBI Taxonomy" id="641783"/>
    <lineage>
        <taxon>Bacteria</taxon>
        <taxon>Pseudomonadati</taxon>
        <taxon>Pseudomonadota</taxon>
        <taxon>Gammaproteobacteria</taxon>
        <taxon>Cellvibrionales</taxon>
        <taxon>Spongiibacteraceae</taxon>
        <taxon>Zhongshania</taxon>
    </lineage>
</organism>
<dbReference type="PANTHER" id="PTHR35006:SF1">
    <property type="entry name" value="BLL2941 PROTEIN"/>
    <property type="match status" value="1"/>
</dbReference>
<evidence type="ECO:0000313" key="3">
    <source>
        <dbReference type="Proteomes" id="UP001557485"/>
    </source>
</evidence>
<evidence type="ECO:0000259" key="1">
    <source>
        <dbReference type="PROSITE" id="PS51819"/>
    </source>
</evidence>
<dbReference type="CDD" id="cd07262">
    <property type="entry name" value="VOC_like"/>
    <property type="match status" value="1"/>
</dbReference>
<name>A0ABV3U5P3_9GAMM</name>
<gene>
    <name evidence="2" type="ORF">AB4876_05305</name>
</gene>
<dbReference type="Gene3D" id="3.10.180.10">
    <property type="entry name" value="2,3-Dihydroxybiphenyl 1,2-Dioxygenase, domain 1"/>
    <property type="match status" value="1"/>
</dbReference>
<accession>A0ABV3U5P3</accession>
<sequence>MIGYVTLGVKDLAAAKAFYLELLADMHVQLIFDMDRIAMIGRPGEPMLSVCVPYNEEAPSAGNGNMVALAPGSTEAVDKLYAKAISMGATSDGEPGWRIEGVFYGAYFFDKDGNKVCFFFMPS</sequence>
<reference evidence="2 3" key="1">
    <citation type="journal article" date="2011" name="Int. J. Syst. Evol. Microbiol.">
        <title>Zhongshania antarctica gen. nov., sp. nov. and Zhongshania guokunii sp. nov., gammaproteobacteria respectively isolated from coastal attached (fast) ice and surface seawater of the Antarctic.</title>
        <authorList>
            <person name="Li H.J."/>
            <person name="Zhang X.Y."/>
            <person name="Chen C.X."/>
            <person name="Zhang Y.J."/>
            <person name="Gao Z.M."/>
            <person name="Yu Y."/>
            <person name="Chen X.L."/>
            <person name="Chen B."/>
            <person name="Zhang Y.Z."/>
        </authorList>
    </citation>
    <scope>NUCLEOTIDE SEQUENCE [LARGE SCALE GENOMIC DNA]</scope>
    <source>
        <strain evidence="2 3">ZS6-22T</strain>
    </source>
</reference>